<feature type="region of interest" description="Disordered" evidence="1">
    <location>
        <begin position="1"/>
        <end position="39"/>
    </location>
</feature>
<dbReference type="Proteomes" id="UP001218188">
    <property type="component" value="Unassembled WGS sequence"/>
</dbReference>
<reference evidence="2" key="1">
    <citation type="submission" date="2023-03" db="EMBL/GenBank/DDBJ databases">
        <title>Massive genome expansion in bonnet fungi (Mycena s.s.) driven by repeated elements and novel gene families across ecological guilds.</title>
        <authorList>
            <consortium name="Lawrence Berkeley National Laboratory"/>
            <person name="Harder C.B."/>
            <person name="Miyauchi S."/>
            <person name="Viragh M."/>
            <person name="Kuo A."/>
            <person name="Thoen E."/>
            <person name="Andreopoulos B."/>
            <person name="Lu D."/>
            <person name="Skrede I."/>
            <person name="Drula E."/>
            <person name="Henrissat B."/>
            <person name="Morin E."/>
            <person name="Kohler A."/>
            <person name="Barry K."/>
            <person name="LaButti K."/>
            <person name="Morin E."/>
            <person name="Salamov A."/>
            <person name="Lipzen A."/>
            <person name="Mereny Z."/>
            <person name="Hegedus B."/>
            <person name="Baldrian P."/>
            <person name="Stursova M."/>
            <person name="Weitz H."/>
            <person name="Taylor A."/>
            <person name="Grigoriev I.V."/>
            <person name="Nagy L.G."/>
            <person name="Martin F."/>
            <person name="Kauserud H."/>
        </authorList>
    </citation>
    <scope>NUCLEOTIDE SEQUENCE</scope>
    <source>
        <strain evidence="2">CBHHK200</strain>
    </source>
</reference>
<evidence type="ECO:0000313" key="2">
    <source>
        <dbReference type="EMBL" id="KAJ7041453.1"/>
    </source>
</evidence>
<gene>
    <name evidence="2" type="ORF">C8F04DRAFT_1177288</name>
</gene>
<protein>
    <submittedName>
        <fullName evidence="2">Uncharacterized protein</fullName>
    </submittedName>
</protein>
<feature type="region of interest" description="Disordered" evidence="1">
    <location>
        <begin position="135"/>
        <end position="176"/>
    </location>
</feature>
<name>A0AAD6X731_9AGAR</name>
<keyword evidence="3" id="KW-1185">Reference proteome</keyword>
<dbReference type="AlphaFoldDB" id="A0AAD6X731"/>
<dbReference type="EMBL" id="JARJCM010000017">
    <property type="protein sequence ID" value="KAJ7041453.1"/>
    <property type="molecule type" value="Genomic_DNA"/>
</dbReference>
<organism evidence="2 3">
    <name type="scientific">Mycena alexandri</name>
    <dbReference type="NCBI Taxonomy" id="1745969"/>
    <lineage>
        <taxon>Eukaryota</taxon>
        <taxon>Fungi</taxon>
        <taxon>Dikarya</taxon>
        <taxon>Basidiomycota</taxon>
        <taxon>Agaricomycotina</taxon>
        <taxon>Agaricomycetes</taxon>
        <taxon>Agaricomycetidae</taxon>
        <taxon>Agaricales</taxon>
        <taxon>Marasmiineae</taxon>
        <taxon>Mycenaceae</taxon>
        <taxon>Mycena</taxon>
    </lineage>
</organism>
<feature type="compositionally biased region" description="Polar residues" evidence="1">
    <location>
        <begin position="137"/>
        <end position="146"/>
    </location>
</feature>
<evidence type="ECO:0000256" key="1">
    <source>
        <dbReference type="SAM" id="MobiDB-lite"/>
    </source>
</evidence>
<comment type="caution">
    <text evidence="2">The sequence shown here is derived from an EMBL/GenBank/DDBJ whole genome shotgun (WGS) entry which is preliminary data.</text>
</comment>
<accession>A0AAD6X731</accession>
<feature type="compositionally biased region" description="Polar residues" evidence="1">
    <location>
        <begin position="155"/>
        <end position="176"/>
    </location>
</feature>
<proteinExistence type="predicted"/>
<sequence>MDPNTNPNLLFNASGQTYHPSDQPYEQYNPSAQPYNNSGQPYELYDPTAYNNSGQTYNPTLYDAGARVYHDATPQDTAHQDGWVDPAQIQPRPPQIDVAALLAAHNELSEKLNRMNLQYNNTVNNTVQQQMKAYQESLENNRSQDPIQGAGYSVPETSHQWSAQATPSSAIKPSSF</sequence>
<evidence type="ECO:0000313" key="3">
    <source>
        <dbReference type="Proteomes" id="UP001218188"/>
    </source>
</evidence>